<protein>
    <submittedName>
        <fullName evidence="9">SSU rRNA (Adenine(1518)-N(6)/adenine(1519)-N(6))-dimethyltransferase</fullName>
    </submittedName>
</protein>
<feature type="binding site" evidence="7">
    <location>
        <position position="102"/>
    </location>
    <ligand>
        <name>S-adenosyl-L-methionine</name>
        <dbReference type="ChEBI" id="CHEBI:59789"/>
    </ligand>
</feature>
<evidence type="ECO:0000256" key="7">
    <source>
        <dbReference type="PROSITE-ProRule" id="PRU01026"/>
    </source>
</evidence>
<evidence type="ECO:0000256" key="6">
    <source>
        <dbReference type="ARBA" id="ARBA00022884"/>
    </source>
</evidence>
<feature type="domain" description="Ribosomal RNA adenine methylase transferase N-terminal" evidence="8">
    <location>
        <begin position="17"/>
        <end position="188"/>
    </location>
</feature>
<dbReference type="PANTHER" id="PTHR11727:SF7">
    <property type="entry name" value="DIMETHYLADENOSINE TRANSFERASE-RELATED"/>
    <property type="match status" value="1"/>
</dbReference>
<dbReference type="SUPFAM" id="SSF53335">
    <property type="entry name" value="S-adenosyl-L-methionine-dependent methyltransferases"/>
    <property type="match status" value="1"/>
</dbReference>
<evidence type="ECO:0000313" key="9">
    <source>
        <dbReference type="EMBL" id="AXN02616.1"/>
    </source>
</evidence>
<accession>A0A346E0W1</accession>
<reference evidence="9 10" key="1">
    <citation type="submission" date="2018-03" db="EMBL/GenBank/DDBJ databases">
        <title>A parallel universe: an anciently diverged bacterial symbiosis in a Hawaiian planthopper (Hemiptera: Cixiidae) reveals rearranged nutritional responsibilities.</title>
        <authorList>
            <person name="Bennett G."/>
            <person name="Mao M."/>
        </authorList>
    </citation>
    <scope>NUCLEOTIDE SEQUENCE [LARGE SCALE GENOMIC DNA]</scope>
    <source>
        <strain evidence="9 10">OLIH</strain>
    </source>
</reference>
<dbReference type="Pfam" id="PF00398">
    <property type="entry name" value="RrnaAD"/>
    <property type="match status" value="1"/>
</dbReference>
<sequence length="254" mass="29658">MKYAKKLGQNFLIDNNIAKKIVNALYYKKNKKSLNVLEVGAGNGILTKYLLKSKLLLIELDTLYVNILRAKFPSLKERIINLDIIKFNPLHFNLTNFILLGNFPYSVSSQILFYLLKYKEFITECVGMFPKKVADRIVNKKKRKKNISVLTILIKTYFQTKYLFTVSNSVFSPQPKIKSSVIKITRKKNISINYIILKKIVKTAFSQRRKQIKNSLNKILFDNEFISNPIFNKRVEQLSIVDFTNISRKVIKFE</sequence>
<gene>
    <name evidence="9" type="ORF">C9I73_078</name>
</gene>
<keyword evidence="5 7" id="KW-0949">S-adenosyl-L-methionine</keyword>
<feature type="binding site" evidence="7">
    <location>
        <position position="59"/>
    </location>
    <ligand>
        <name>S-adenosyl-L-methionine</name>
        <dbReference type="ChEBI" id="CHEBI:59789"/>
    </ligand>
</feature>
<organism evidence="9 10">
    <name type="scientific">Candidatus Karelsulcia muelleri</name>
    <dbReference type="NCBI Taxonomy" id="336810"/>
    <lineage>
        <taxon>Bacteria</taxon>
        <taxon>Pseudomonadati</taxon>
        <taxon>Bacteroidota</taxon>
        <taxon>Flavobacteriia</taxon>
        <taxon>Flavobacteriales</taxon>
        <taxon>Candidatus Karelsulcia</taxon>
    </lineage>
</organism>
<name>A0A346E0W1_9FLAO</name>
<keyword evidence="4 7" id="KW-0808">Transferase</keyword>
<keyword evidence="3 7" id="KW-0489">Methyltransferase</keyword>
<dbReference type="InterPro" id="IPR023165">
    <property type="entry name" value="rRNA_Ade_diMease-like_C"/>
</dbReference>
<dbReference type="InterPro" id="IPR011530">
    <property type="entry name" value="rRNA_adenine_dimethylase"/>
</dbReference>
<dbReference type="Proteomes" id="UP000257017">
    <property type="component" value="Chromosome"/>
</dbReference>
<feature type="binding site" evidence="7">
    <location>
        <position position="10"/>
    </location>
    <ligand>
        <name>S-adenosyl-L-methionine</name>
        <dbReference type="ChEBI" id="CHEBI:59789"/>
    </ligand>
</feature>
<dbReference type="AlphaFoldDB" id="A0A346E0W1"/>
<keyword evidence="2" id="KW-0698">rRNA processing</keyword>
<dbReference type="InterPro" id="IPR020598">
    <property type="entry name" value="rRNA_Ade_methylase_Trfase_N"/>
</dbReference>
<dbReference type="GO" id="GO:0000179">
    <property type="term" value="F:rRNA (adenine-N6,N6-)-dimethyltransferase activity"/>
    <property type="evidence" value="ECO:0007669"/>
    <property type="project" value="UniProtKB-UniRule"/>
</dbReference>
<dbReference type="PROSITE" id="PS51689">
    <property type="entry name" value="SAM_RNA_A_N6_MT"/>
    <property type="match status" value="1"/>
</dbReference>
<dbReference type="Gene3D" id="1.10.8.100">
    <property type="entry name" value="Ribosomal RNA adenine dimethylase-like, domain 2"/>
    <property type="match status" value="1"/>
</dbReference>
<dbReference type="EMBL" id="CP028359">
    <property type="protein sequence ID" value="AXN02616.1"/>
    <property type="molecule type" value="Genomic_DNA"/>
</dbReference>
<dbReference type="RefSeq" id="WP_158380332.1">
    <property type="nucleotide sequence ID" value="NZ_CP028359.1"/>
</dbReference>
<dbReference type="OrthoDB" id="9814755at2"/>
<keyword evidence="1" id="KW-0963">Cytoplasm</keyword>
<evidence type="ECO:0000256" key="5">
    <source>
        <dbReference type="ARBA" id="ARBA00022691"/>
    </source>
</evidence>
<comment type="similarity">
    <text evidence="7">Belongs to the class I-like SAM-binding methyltransferase superfamily. rRNA adenine N(6)-methyltransferase family.</text>
</comment>
<feature type="binding site" evidence="7">
    <location>
        <position position="12"/>
    </location>
    <ligand>
        <name>S-adenosyl-L-methionine</name>
        <dbReference type="ChEBI" id="CHEBI:59789"/>
    </ligand>
</feature>
<dbReference type="GO" id="GO:0005829">
    <property type="term" value="C:cytosol"/>
    <property type="evidence" value="ECO:0007669"/>
    <property type="project" value="TreeGrafter"/>
</dbReference>
<feature type="binding site" evidence="7">
    <location>
        <position position="40"/>
    </location>
    <ligand>
        <name>S-adenosyl-L-methionine</name>
        <dbReference type="ChEBI" id="CHEBI:59789"/>
    </ligand>
</feature>
<evidence type="ECO:0000256" key="3">
    <source>
        <dbReference type="ARBA" id="ARBA00022603"/>
    </source>
</evidence>
<dbReference type="SMART" id="SM00650">
    <property type="entry name" value="rADc"/>
    <property type="match status" value="1"/>
</dbReference>
<dbReference type="PANTHER" id="PTHR11727">
    <property type="entry name" value="DIMETHYLADENOSINE TRANSFERASE"/>
    <property type="match status" value="1"/>
</dbReference>
<dbReference type="Gene3D" id="3.40.50.150">
    <property type="entry name" value="Vaccinia Virus protein VP39"/>
    <property type="match status" value="1"/>
</dbReference>
<keyword evidence="6 7" id="KW-0694">RNA-binding</keyword>
<dbReference type="NCBIfam" id="TIGR00755">
    <property type="entry name" value="ksgA"/>
    <property type="match status" value="1"/>
</dbReference>
<evidence type="ECO:0000313" key="10">
    <source>
        <dbReference type="Proteomes" id="UP000257017"/>
    </source>
</evidence>
<evidence type="ECO:0000259" key="8">
    <source>
        <dbReference type="SMART" id="SM00650"/>
    </source>
</evidence>
<dbReference type="InterPro" id="IPR029063">
    <property type="entry name" value="SAM-dependent_MTases_sf"/>
</dbReference>
<proteinExistence type="inferred from homology"/>
<evidence type="ECO:0000256" key="1">
    <source>
        <dbReference type="ARBA" id="ARBA00022490"/>
    </source>
</evidence>
<dbReference type="GO" id="GO:0003723">
    <property type="term" value="F:RNA binding"/>
    <property type="evidence" value="ECO:0007669"/>
    <property type="project" value="UniProtKB-UniRule"/>
</dbReference>
<evidence type="ECO:0000256" key="2">
    <source>
        <dbReference type="ARBA" id="ARBA00022552"/>
    </source>
</evidence>
<evidence type="ECO:0000256" key="4">
    <source>
        <dbReference type="ARBA" id="ARBA00022679"/>
    </source>
</evidence>
<dbReference type="InterPro" id="IPR001737">
    <property type="entry name" value="KsgA/Erm"/>
</dbReference>
<feature type="binding site" evidence="7">
    <location>
        <position position="83"/>
    </location>
    <ligand>
        <name>S-adenosyl-L-methionine</name>
        <dbReference type="ChEBI" id="CHEBI:59789"/>
    </ligand>
</feature>